<dbReference type="EMBL" id="FO203431">
    <property type="protein sequence ID" value="CCH86149.1"/>
    <property type="molecule type" value="Genomic_DNA"/>
</dbReference>
<sequence length="264" mass="29497">MNTRAEWPDAVALAHWQRALRSAAERLRKERGLTDPCGLTVEDGALWVNYGDLRVRVAGAYADPLTAEGLFDEIDSWAAFDREGGPGTRLDRDLQAMAEWRAQIPVLQRLWEDVAPRVFQDVQAAAGRAIPWRVAIRETEVAWKGLAPPPARQGVWGLEGEVSLQERALDFPDIVLELPHAHIYLPRLEDVEDFEEVTTILAGAVQDEVIEEVHGAWPKCLQHEHPMLATREPAGRAIWQCPQDTTVWVHVGEWGNAASSAADR</sequence>
<gene>
    <name evidence="1" type="ordered locus">MODMU_0694</name>
</gene>
<dbReference type="Proteomes" id="UP000006461">
    <property type="component" value="Chromosome"/>
</dbReference>
<accession>I4ERY6</accession>
<dbReference type="AlphaFoldDB" id="I4ERY6"/>
<organism evidence="1 2">
    <name type="scientific">Modestobacter italicus (strain DSM 44449 / CECT 9708 / BC 501)</name>
    <dbReference type="NCBI Taxonomy" id="2732864"/>
    <lineage>
        <taxon>Bacteria</taxon>
        <taxon>Bacillati</taxon>
        <taxon>Actinomycetota</taxon>
        <taxon>Actinomycetes</taxon>
        <taxon>Geodermatophilales</taxon>
        <taxon>Geodermatophilaceae</taxon>
        <taxon>Modestobacter</taxon>
    </lineage>
</organism>
<keyword evidence="2" id="KW-1185">Reference proteome</keyword>
<reference evidence="1 2" key="1">
    <citation type="journal article" date="2012" name="J. Bacteriol.">
        <title>Genome Sequence of Radiation-Resistant Modestobacter marinus Strain BC501, a Representative Actinobacterium That Thrives on Calcareous Stone Surfaces.</title>
        <authorList>
            <person name="Normand P."/>
            <person name="Gury J."/>
            <person name="Pujic P."/>
            <person name="Chouaia B."/>
            <person name="Crotti E."/>
            <person name="Brusetti L."/>
            <person name="Daffonchio D."/>
            <person name="Vacherie B."/>
            <person name="Barbe V."/>
            <person name="Medigue C."/>
            <person name="Calteau A."/>
            <person name="Ghodhbane-Gtari F."/>
            <person name="Essoussi I."/>
            <person name="Nouioui I."/>
            <person name="Abbassi-Ghozzi I."/>
            <person name="Gtari M."/>
        </authorList>
    </citation>
    <scope>NUCLEOTIDE SEQUENCE [LARGE SCALE GENOMIC DNA]</scope>
    <source>
        <strain evidence="2">BC 501</strain>
    </source>
</reference>
<dbReference type="OrthoDB" id="3696922at2"/>
<protein>
    <submittedName>
        <fullName evidence="1">Uncharacterized protein</fullName>
    </submittedName>
</protein>
<dbReference type="KEGG" id="mmar:MODMU_0694"/>
<dbReference type="STRING" id="477641.MODMU_0694"/>
<name>I4ERY6_MODI5</name>
<evidence type="ECO:0000313" key="1">
    <source>
        <dbReference type="EMBL" id="CCH86149.1"/>
    </source>
</evidence>
<evidence type="ECO:0000313" key="2">
    <source>
        <dbReference type="Proteomes" id="UP000006461"/>
    </source>
</evidence>
<dbReference type="HOGENOM" id="CLU_1053004_0_0_11"/>
<proteinExistence type="predicted"/>